<evidence type="ECO:0000256" key="1">
    <source>
        <dbReference type="SAM" id="Phobius"/>
    </source>
</evidence>
<dbReference type="Pfam" id="PF01882">
    <property type="entry name" value="DUF58"/>
    <property type="match status" value="1"/>
</dbReference>
<dbReference type="InterPro" id="IPR002881">
    <property type="entry name" value="DUF58"/>
</dbReference>
<reference evidence="3" key="2">
    <citation type="submission" date="2021-04" db="EMBL/GenBank/DDBJ databases">
        <authorList>
            <person name="Gilroy R."/>
        </authorList>
    </citation>
    <scope>NUCLEOTIDE SEQUENCE</scope>
    <source>
        <strain evidence="3">23274</strain>
    </source>
</reference>
<organism evidence="3 4">
    <name type="scientific">Candidatus Odoribacter faecigallinarum</name>
    <dbReference type="NCBI Taxonomy" id="2838706"/>
    <lineage>
        <taxon>Bacteria</taxon>
        <taxon>Pseudomonadati</taxon>
        <taxon>Bacteroidota</taxon>
        <taxon>Bacteroidia</taxon>
        <taxon>Bacteroidales</taxon>
        <taxon>Odoribacteraceae</taxon>
        <taxon>Odoribacter</taxon>
    </lineage>
</organism>
<evidence type="ECO:0000313" key="4">
    <source>
        <dbReference type="Proteomes" id="UP000824202"/>
    </source>
</evidence>
<accession>A0A9D1UYL2</accession>
<keyword evidence="1" id="KW-1133">Transmembrane helix</keyword>
<feature type="transmembrane region" description="Helical" evidence="1">
    <location>
        <begin position="33"/>
        <end position="55"/>
    </location>
</feature>
<dbReference type="PANTHER" id="PTHR33608:SF3">
    <property type="entry name" value="SLR2013 PROTEIN"/>
    <property type="match status" value="1"/>
</dbReference>
<proteinExistence type="predicted"/>
<evidence type="ECO:0000259" key="2">
    <source>
        <dbReference type="Pfam" id="PF01882"/>
    </source>
</evidence>
<sequence>MRSLYLHRRFLGCLGGFVFLFLFAYAVPGLFPWAVVALCLFGMAVLADVLFLYALGGKVEAERQVSEKFSNGDDNPVTLWVKNGYPFRIRALVLDEVPVEFQRRDVRLLFRLDAGEQKEGKYVLRPLRRGLYGFGNVRVFVSSGLGLVERCYVCGVKQVVAVYPSFFWMRQYELLAIAGFRSGTGTQRQQQVNLSSSFDRIKAYALGDDPRAVNWKATAKCNRLMVNVYTEEKEQQVYCLLDKGRAMQAPFHGMTTLDYAINAILALSCVVLKK</sequence>
<keyword evidence="1" id="KW-0812">Transmembrane</keyword>
<feature type="non-terminal residue" evidence="3">
    <location>
        <position position="274"/>
    </location>
</feature>
<feature type="transmembrane region" description="Helical" evidence="1">
    <location>
        <begin position="9"/>
        <end position="27"/>
    </location>
</feature>
<keyword evidence="1" id="KW-0472">Membrane</keyword>
<dbReference type="PANTHER" id="PTHR33608">
    <property type="entry name" value="BLL2464 PROTEIN"/>
    <property type="match status" value="1"/>
</dbReference>
<feature type="domain" description="DUF58" evidence="2">
    <location>
        <begin position="202"/>
        <end position="248"/>
    </location>
</feature>
<dbReference type="EMBL" id="DXFT01000033">
    <property type="protein sequence ID" value="HIX02827.1"/>
    <property type="molecule type" value="Genomic_DNA"/>
</dbReference>
<name>A0A9D1UYL2_9BACT</name>
<dbReference type="Proteomes" id="UP000824202">
    <property type="component" value="Unassembled WGS sequence"/>
</dbReference>
<evidence type="ECO:0000313" key="3">
    <source>
        <dbReference type="EMBL" id="HIX02827.1"/>
    </source>
</evidence>
<gene>
    <name evidence="3" type="ORF">H9863_01760</name>
</gene>
<reference evidence="3" key="1">
    <citation type="journal article" date="2021" name="PeerJ">
        <title>Extensive microbial diversity within the chicken gut microbiome revealed by metagenomics and culture.</title>
        <authorList>
            <person name="Gilroy R."/>
            <person name="Ravi A."/>
            <person name="Getino M."/>
            <person name="Pursley I."/>
            <person name="Horton D.L."/>
            <person name="Alikhan N.F."/>
            <person name="Baker D."/>
            <person name="Gharbi K."/>
            <person name="Hall N."/>
            <person name="Watson M."/>
            <person name="Adriaenssens E.M."/>
            <person name="Foster-Nyarko E."/>
            <person name="Jarju S."/>
            <person name="Secka A."/>
            <person name="Antonio M."/>
            <person name="Oren A."/>
            <person name="Chaudhuri R.R."/>
            <person name="La Ragione R."/>
            <person name="Hildebrand F."/>
            <person name="Pallen M.J."/>
        </authorList>
    </citation>
    <scope>NUCLEOTIDE SEQUENCE</scope>
    <source>
        <strain evidence="3">23274</strain>
    </source>
</reference>
<protein>
    <submittedName>
        <fullName evidence="3">DUF58 domain-containing protein</fullName>
    </submittedName>
</protein>
<comment type="caution">
    <text evidence="3">The sequence shown here is derived from an EMBL/GenBank/DDBJ whole genome shotgun (WGS) entry which is preliminary data.</text>
</comment>
<dbReference type="AlphaFoldDB" id="A0A9D1UYL2"/>